<keyword evidence="2" id="KW-1185">Reference proteome</keyword>
<dbReference type="InParanoid" id="A0A2Y9HET2"/>
<accession>A0A2Y9HET2</accession>
<proteinExistence type="predicted"/>
<dbReference type="CTD" id="388325"/>
<dbReference type="GeneID" id="110584528"/>
<feature type="transmembrane region" description="Helical" evidence="1">
    <location>
        <begin position="20"/>
        <end position="42"/>
    </location>
</feature>
<dbReference type="PANTHER" id="PTHR12044">
    <property type="entry name" value="BCL2 INTERACTING MEDIATOR OF CELL DEATH"/>
    <property type="match status" value="1"/>
</dbReference>
<keyword evidence="1" id="KW-0812">Transmembrane</keyword>
<dbReference type="Proteomes" id="UP000248481">
    <property type="component" value="Chromosome 15"/>
</dbReference>
<dbReference type="AlphaFoldDB" id="A0A2Y9HET2"/>
<protein>
    <submittedName>
        <fullName evidence="3">SLP adapter and CSK-interacting membrane protein</fullName>
    </submittedName>
</protein>
<sequence length="144" mass="16296">MDTLATEGPTAMDWWRDNFWIIIAVAIILVSSSLGLILYCVCRQLLGQGKKWEVAKPGVEKQGDEEKMYENVNESQVQLPPLPPRGLLFPEHTLPQESPSQPPATYSLVNKVRNKKTASIPSYIEPLDDYDDVEIPTNTEKQHF</sequence>
<dbReference type="PANTHER" id="PTHR12044:SF11">
    <property type="entry name" value="SLP ADAPTER AND CSK-INTERACTING MEMBRANE PROTEIN"/>
    <property type="match status" value="1"/>
</dbReference>
<dbReference type="InterPro" id="IPR052133">
    <property type="entry name" value="Immune_Signaling-Apoptosis_Reg"/>
</dbReference>
<evidence type="ECO:0000256" key="1">
    <source>
        <dbReference type="SAM" id="Phobius"/>
    </source>
</evidence>
<keyword evidence="1" id="KW-0472">Membrane</keyword>
<gene>
    <name evidence="3" type="primary">LOC110584528</name>
</gene>
<name>A0A2Y9HET2_NEOSC</name>
<reference evidence="3" key="1">
    <citation type="submission" date="2025-08" db="UniProtKB">
        <authorList>
            <consortium name="RefSeq"/>
        </authorList>
    </citation>
    <scope>IDENTIFICATION</scope>
    <source>
        <tissue evidence="3">Blood</tissue>
    </source>
</reference>
<dbReference type="STRING" id="29088.A0A2Y9HET2"/>
<dbReference type="GO" id="GO:0001772">
    <property type="term" value="C:immunological synapse"/>
    <property type="evidence" value="ECO:0007669"/>
    <property type="project" value="InterPro"/>
</dbReference>
<dbReference type="KEGG" id="nsu:110584528"/>
<dbReference type="GO" id="GO:0097197">
    <property type="term" value="C:tetraspanin-enriched microdomain"/>
    <property type="evidence" value="ECO:0007669"/>
    <property type="project" value="InterPro"/>
</dbReference>
<evidence type="ECO:0000313" key="2">
    <source>
        <dbReference type="Proteomes" id="UP000248481"/>
    </source>
</evidence>
<keyword evidence="1" id="KW-1133">Transmembrane helix</keyword>
<dbReference type="InterPro" id="IPR028181">
    <property type="entry name" value="SCIMP"/>
</dbReference>
<organism evidence="2 3">
    <name type="scientific">Neomonachus schauinslandi</name>
    <name type="common">Hawaiian monk seal</name>
    <name type="synonym">Monachus schauinslandi</name>
    <dbReference type="NCBI Taxonomy" id="29088"/>
    <lineage>
        <taxon>Eukaryota</taxon>
        <taxon>Metazoa</taxon>
        <taxon>Chordata</taxon>
        <taxon>Craniata</taxon>
        <taxon>Vertebrata</taxon>
        <taxon>Euteleostomi</taxon>
        <taxon>Mammalia</taxon>
        <taxon>Eutheria</taxon>
        <taxon>Laurasiatheria</taxon>
        <taxon>Carnivora</taxon>
        <taxon>Caniformia</taxon>
        <taxon>Pinnipedia</taxon>
        <taxon>Phocidae</taxon>
        <taxon>Monachinae</taxon>
        <taxon>Monachini</taxon>
        <taxon>Neomonachus</taxon>
    </lineage>
</organism>
<dbReference type="RefSeq" id="XP_021550268.1">
    <property type="nucleotide sequence ID" value="XM_021694593.1"/>
</dbReference>
<evidence type="ECO:0000313" key="3">
    <source>
        <dbReference type="RefSeq" id="XP_021550268.1"/>
    </source>
</evidence>
<dbReference type="Pfam" id="PF15050">
    <property type="entry name" value="SCIMP"/>
    <property type="match status" value="1"/>
</dbReference>